<dbReference type="Gene3D" id="3.40.30.10">
    <property type="entry name" value="Glutaredoxin"/>
    <property type="match status" value="1"/>
</dbReference>
<name>A0A1W5ZTV3_9BACI</name>
<gene>
    <name evidence="1" type="ORF">HM131_07615</name>
</gene>
<dbReference type="KEGG" id="hmn:HM131_07615"/>
<dbReference type="InterPro" id="IPR036249">
    <property type="entry name" value="Thioredoxin-like_sf"/>
</dbReference>
<dbReference type="OrthoDB" id="6120799at2"/>
<dbReference type="SUPFAM" id="SSF52833">
    <property type="entry name" value="Thioredoxin-like"/>
    <property type="match status" value="1"/>
</dbReference>
<dbReference type="STRING" id="402384.HM131_07615"/>
<organism evidence="1 2">
    <name type="scientific">Halobacillus mangrovi</name>
    <dbReference type="NCBI Taxonomy" id="402384"/>
    <lineage>
        <taxon>Bacteria</taxon>
        <taxon>Bacillati</taxon>
        <taxon>Bacillota</taxon>
        <taxon>Bacilli</taxon>
        <taxon>Bacillales</taxon>
        <taxon>Bacillaceae</taxon>
        <taxon>Halobacillus</taxon>
    </lineage>
</organism>
<sequence>MNLDEWFQKGWTAQEYVDSMNQHQENLVYIYEHFKVNPEDYPLFERLQKKNMRAIILTEDWCGDAMLNIPIFLRLAEAGHIQTRFLLRDENLELMDQYLTNGSSRSIPKIIFLHPNGKEIGTWGPRAEKVQQFIDHAVQNLPDQYSNDFEEKRNEMLKFVTKAYRDNRDFWSFVYEDMKITLQ</sequence>
<accession>A0A1W5ZTV3</accession>
<dbReference type="EMBL" id="CP020772">
    <property type="protein sequence ID" value="ARI76719.1"/>
    <property type="molecule type" value="Genomic_DNA"/>
</dbReference>
<evidence type="ECO:0000313" key="1">
    <source>
        <dbReference type="EMBL" id="ARI76719.1"/>
    </source>
</evidence>
<keyword evidence="2" id="KW-1185">Reference proteome</keyword>
<reference evidence="1 2" key="1">
    <citation type="submission" date="2017-04" db="EMBL/GenBank/DDBJ databases">
        <title>The whole genome sequencing and assembly of Halobacillus mangrovi strain.</title>
        <authorList>
            <person name="Lee S.-J."/>
            <person name="Park M.-K."/>
            <person name="Kim J.-Y."/>
            <person name="Lee Y.-J."/>
            <person name="Yi H."/>
            <person name="Bahn Y.-S."/>
            <person name="Kim J.F."/>
            <person name="Lee D.-W."/>
        </authorList>
    </citation>
    <scope>NUCLEOTIDE SEQUENCE [LARGE SCALE GENOMIC DNA]</scope>
    <source>
        <strain evidence="1 2">KTB 131</strain>
    </source>
</reference>
<dbReference type="Proteomes" id="UP000192527">
    <property type="component" value="Chromosome"/>
</dbReference>
<evidence type="ECO:0000313" key="2">
    <source>
        <dbReference type="Proteomes" id="UP000192527"/>
    </source>
</evidence>
<proteinExistence type="predicted"/>
<dbReference type="Pfam" id="PF14595">
    <property type="entry name" value="Thioredoxin_9"/>
    <property type="match status" value="1"/>
</dbReference>
<protein>
    <submittedName>
        <fullName evidence="1">Thioredoxin family protein</fullName>
    </submittedName>
</protein>
<dbReference type="RefSeq" id="WP_085029196.1">
    <property type="nucleotide sequence ID" value="NZ_CP020772.1"/>
</dbReference>
<dbReference type="AlphaFoldDB" id="A0A1W5ZTV3"/>